<dbReference type="Gene3D" id="3.50.50.60">
    <property type="entry name" value="FAD/NAD(P)-binding domain"/>
    <property type="match status" value="1"/>
</dbReference>
<dbReference type="InterPro" id="IPR051871">
    <property type="entry name" value="GMC_Oxidoreductase-Related"/>
</dbReference>
<feature type="domain" description="Glucose-methanol-choline oxidoreductase C-terminal" evidence="4">
    <location>
        <begin position="9"/>
        <end position="83"/>
    </location>
</feature>
<gene>
    <name evidence="5" type="ORF">DY000_02062568</name>
</gene>
<organism evidence="5 6">
    <name type="scientific">Brassica cretica</name>
    <name type="common">Mustard</name>
    <dbReference type="NCBI Taxonomy" id="69181"/>
    <lineage>
        <taxon>Eukaryota</taxon>
        <taxon>Viridiplantae</taxon>
        <taxon>Streptophyta</taxon>
        <taxon>Embryophyta</taxon>
        <taxon>Tracheophyta</taxon>
        <taxon>Spermatophyta</taxon>
        <taxon>Magnoliopsida</taxon>
        <taxon>eudicotyledons</taxon>
        <taxon>Gunneridae</taxon>
        <taxon>Pentapetalae</taxon>
        <taxon>rosids</taxon>
        <taxon>malvids</taxon>
        <taxon>Brassicales</taxon>
        <taxon>Brassicaceae</taxon>
        <taxon>Brassiceae</taxon>
        <taxon>Brassica</taxon>
    </lineage>
</organism>
<keyword evidence="2" id="KW-0285">Flavoprotein</keyword>
<evidence type="ECO:0000313" key="5">
    <source>
        <dbReference type="EMBL" id="KAF3515680.1"/>
    </source>
</evidence>
<dbReference type="SUPFAM" id="SSF54373">
    <property type="entry name" value="FAD-linked reductases, C-terminal domain"/>
    <property type="match status" value="1"/>
</dbReference>
<sequence>MLSLSVKANINLRPKQVNDTKSMAQFCKDTVVTIWHYHGGCLVGKVVSPDRKVLGVNRLRVIDGSTFDESPGTNPQATVMMMGRYMGVKILRKRLGNKA</sequence>
<evidence type="ECO:0000259" key="4">
    <source>
        <dbReference type="Pfam" id="PF05199"/>
    </source>
</evidence>
<keyword evidence="3" id="KW-0274">FAD</keyword>
<dbReference type="SUPFAM" id="SSF51905">
    <property type="entry name" value="FAD/NAD(P)-binding domain"/>
    <property type="match status" value="1"/>
</dbReference>
<dbReference type="Proteomes" id="UP000266723">
    <property type="component" value="Unassembled WGS sequence"/>
</dbReference>
<reference evidence="5 6" key="1">
    <citation type="journal article" date="2020" name="BMC Genomics">
        <title>Intraspecific diversification of the crop wild relative Brassica cretica Lam. using demographic model selection.</title>
        <authorList>
            <person name="Kioukis A."/>
            <person name="Michalopoulou V.A."/>
            <person name="Briers L."/>
            <person name="Pirintsos S."/>
            <person name="Studholme D.J."/>
            <person name="Pavlidis P."/>
            <person name="Sarris P.F."/>
        </authorList>
    </citation>
    <scope>NUCLEOTIDE SEQUENCE [LARGE SCALE GENOMIC DNA]</scope>
    <source>
        <strain evidence="6">cv. PFS-1207/04</strain>
    </source>
</reference>
<accession>A0ABQ7ANE9</accession>
<evidence type="ECO:0000256" key="1">
    <source>
        <dbReference type="ARBA" id="ARBA00001974"/>
    </source>
</evidence>
<evidence type="ECO:0000256" key="2">
    <source>
        <dbReference type="ARBA" id="ARBA00022630"/>
    </source>
</evidence>
<dbReference type="Pfam" id="PF05199">
    <property type="entry name" value="GMC_oxred_C"/>
    <property type="match status" value="1"/>
</dbReference>
<comment type="caution">
    <text evidence="5">The sequence shown here is derived from an EMBL/GenBank/DDBJ whole genome shotgun (WGS) entry which is preliminary data.</text>
</comment>
<proteinExistence type="predicted"/>
<dbReference type="EMBL" id="QGKV02001556">
    <property type="protein sequence ID" value="KAF3515680.1"/>
    <property type="molecule type" value="Genomic_DNA"/>
</dbReference>
<dbReference type="InterPro" id="IPR007867">
    <property type="entry name" value="GMC_OxRtase_C"/>
</dbReference>
<feature type="non-terminal residue" evidence="5">
    <location>
        <position position="99"/>
    </location>
</feature>
<keyword evidence="6" id="KW-1185">Reference proteome</keyword>
<dbReference type="PANTHER" id="PTHR45968">
    <property type="entry name" value="OSJNBA0019K04.7 PROTEIN"/>
    <property type="match status" value="1"/>
</dbReference>
<name>A0ABQ7ANE9_BRACR</name>
<protein>
    <recommendedName>
        <fullName evidence="4">Glucose-methanol-choline oxidoreductase C-terminal domain-containing protein</fullName>
    </recommendedName>
</protein>
<evidence type="ECO:0000313" key="6">
    <source>
        <dbReference type="Proteomes" id="UP000266723"/>
    </source>
</evidence>
<comment type="cofactor">
    <cofactor evidence="1">
        <name>FAD</name>
        <dbReference type="ChEBI" id="CHEBI:57692"/>
    </cofactor>
</comment>
<dbReference type="InterPro" id="IPR036188">
    <property type="entry name" value="FAD/NAD-bd_sf"/>
</dbReference>
<dbReference type="Gene3D" id="3.30.410.40">
    <property type="match status" value="1"/>
</dbReference>
<evidence type="ECO:0000256" key="3">
    <source>
        <dbReference type="ARBA" id="ARBA00022827"/>
    </source>
</evidence>
<dbReference type="PANTHER" id="PTHR45968:SF5">
    <property type="entry name" value="PROTEIN HOTHEAD"/>
    <property type="match status" value="1"/>
</dbReference>